<dbReference type="EMBL" id="MHSK01000007">
    <property type="protein sequence ID" value="OHA42713.1"/>
    <property type="molecule type" value="Genomic_DNA"/>
</dbReference>
<protein>
    <recommendedName>
        <fullName evidence="1">Cytokinin riboside 5'-monophosphate phosphoribohydrolase</fullName>
        <ecNumber evidence="1">3.2.2.n1</ecNumber>
    </recommendedName>
</protein>
<dbReference type="InterPro" id="IPR052341">
    <property type="entry name" value="LOG_family_nucleotidases"/>
</dbReference>
<dbReference type="PANTHER" id="PTHR43393:SF3">
    <property type="entry name" value="LYSINE DECARBOXYLASE-LIKE PROTEIN"/>
    <property type="match status" value="1"/>
</dbReference>
<accession>A0A1G2P359</accession>
<dbReference type="EC" id="3.2.2.n1" evidence="1"/>
<dbReference type="GO" id="GO:0016787">
    <property type="term" value="F:hydrolase activity"/>
    <property type="evidence" value="ECO:0007669"/>
    <property type="project" value="UniProtKB-KW"/>
</dbReference>
<name>A0A1G2P359_9BACT</name>
<dbReference type="InterPro" id="IPR031100">
    <property type="entry name" value="LOG_fam"/>
</dbReference>
<dbReference type="GO" id="GO:0005829">
    <property type="term" value="C:cytosol"/>
    <property type="evidence" value="ECO:0007669"/>
    <property type="project" value="TreeGrafter"/>
</dbReference>
<reference evidence="2 3" key="1">
    <citation type="journal article" date="2016" name="Nat. Commun.">
        <title>Thousands of microbial genomes shed light on interconnected biogeochemical processes in an aquifer system.</title>
        <authorList>
            <person name="Anantharaman K."/>
            <person name="Brown C.T."/>
            <person name="Hug L.A."/>
            <person name="Sharon I."/>
            <person name="Castelle C.J."/>
            <person name="Probst A.J."/>
            <person name="Thomas B.C."/>
            <person name="Singh A."/>
            <person name="Wilkins M.J."/>
            <person name="Karaoz U."/>
            <person name="Brodie E.L."/>
            <person name="Williams K.H."/>
            <person name="Hubbard S.S."/>
            <person name="Banfield J.F."/>
        </authorList>
    </citation>
    <scope>NUCLEOTIDE SEQUENCE [LARGE SCALE GENOMIC DNA]</scope>
</reference>
<keyword evidence="1" id="KW-0203">Cytokinin biosynthesis</keyword>
<dbReference type="Pfam" id="PF03641">
    <property type="entry name" value="Lysine_decarbox"/>
    <property type="match status" value="1"/>
</dbReference>
<dbReference type="PANTHER" id="PTHR43393">
    <property type="entry name" value="CYTOKININ RIBOSIDE 5'-MONOPHOSPHATE PHOSPHORIBOHYDROLASE"/>
    <property type="match status" value="1"/>
</dbReference>
<dbReference type="NCBIfam" id="TIGR00730">
    <property type="entry name" value="Rossman fold protein, TIGR00730 family"/>
    <property type="match status" value="1"/>
</dbReference>
<dbReference type="GO" id="GO:0009691">
    <property type="term" value="P:cytokinin biosynthetic process"/>
    <property type="evidence" value="ECO:0007669"/>
    <property type="project" value="UniProtKB-UniRule"/>
</dbReference>
<dbReference type="Proteomes" id="UP000177269">
    <property type="component" value="Unassembled WGS sequence"/>
</dbReference>
<dbReference type="SUPFAM" id="SSF102405">
    <property type="entry name" value="MCP/YpsA-like"/>
    <property type="match status" value="1"/>
</dbReference>
<gene>
    <name evidence="2" type="ORF">A3G52_02175</name>
</gene>
<dbReference type="AlphaFoldDB" id="A0A1G2P359"/>
<dbReference type="Gene3D" id="3.40.50.450">
    <property type="match status" value="1"/>
</dbReference>
<dbReference type="InterPro" id="IPR005269">
    <property type="entry name" value="LOG"/>
</dbReference>
<evidence type="ECO:0000256" key="1">
    <source>
        <dbReference type="RuleBase" id="RU363015"/>
    </source>
</evidence>
<proteinExistence type="inferred from homology"/>
<sequence>MNNEGIAEHPLATLSRINEEFKQGFEFIKKYEKSVTFFGSSRFDTANDYSEDDAYNIARKIVLELGYAIITGGGPGVMEAANKGAFEAGGDSLGLTIDLPREQLPNPYVTDHLPFHYFFTRKTILTYAAEAYIFFPGGFGTLDEFFDTLTLIQTRKIPAVPIILFNKSFWTPLHDFITVEIGKRNSFIDKFDTQLYKITDDHDEIINMIKKAPVMRWWKDF</sequence>
<comment type="similarity">
    <text evidence="1">Belongs to the LOG family.</text>
</comment>
<evidence type="ECO:0000313" key="2">
    <source>
        <dbReference type="EMBL" id="OHA42713.1"/>
    </source>
</evidence>
<organism evidence="2 3">
    <name type="scientific">Candidatus Taylorbacteria bacterium RIFCSPLOWO2_12_FULL_43_20</name>
    <dbReference type="NCBI Taxonomy" id="1802332"/>
    <lineage>
        <taxon>Bacteria</taxon>
        <taxon>Candidatus Tayloriibacteriota</taxon>
    </lineage>
</organism>
<evidence type="ECO:0000313" key="3">
    <source>
        <dbReference type="Proteomes" id="UP000177269"/>
    </source>
</evidence>
<keyword evidence="1" id="KW-0378">Hydrolase</keyword>
<comment type="caution">
    <text evidence="2">The sequence shown here is derived from an EMBL/GenBank/DDBJ whole genome shotgun (WGS) entry which is preliminary data.</text>
</comment>